<evidence type="ECO:0000313" key="4">
    <source>
        <dbReference type="Proteomes" id="UP001207742"/>
    </source>
</evidence>
<dbReference type="RefSeq" id="WP_264729372.1">
    <property type="nucleotide sequence ID" value="NZ_JAPDNR010000001.1"/>
</dbReference>
<protein>
    <submittedName>
        <fullName evidence="3">S41 family peptidase</fullName>
    </submittedName>
</protein>
<keyword evidence="4" id="KW-1185">Reference proteome</keyword>
<feature type="chain" id="PRO_5045249324" evidence="1">
    <location>
        <begin position="29"/>
        <end position="498"/>
    </location>
</feature>
<keyword evidence="1" id="KW-0732">Signal</keyword>
<sequence length="498" mass="56316">MKIHNNSRAICRLAAGIALLCCTLQVAAQDKKIAALTKEALLTDFDLIVNILKQQHPNLYKFTDSVSFAHQTDSLRKVIAQQPTLINFLQHLPNYLVKDVHLSLNLSDDYEKELNATLQYFPYPVVIERDRVFINIKGAAIPYGTELISINNIPVKKVLDELAVHAYSDGYITTGTDRIARNFQFYFSLHTQKNQPYQVAYKETGTNKTRQITLPAVDPTTAYHATSQAVLPVNVLQRAYHIYDNFFDASQTGLLTVNTFSLNESAAYKEFSQFFREVNKRQYKQVIIDIRNNGGGNPAIAALLYSFLAKAPFRNVYNYRTKTISISYPEYATDDNNRRYSEEDIRSDKNFYYQRFDKDSTGFYVGNNRLKEGLLEDFPPDKDAFHGDVYILTGGGTVSAATYFASLVQKNQRGTIIGKETGSGVAATTAAWFITYLLPGTQSRLSIPRAELYFFNATTDNGHGILPDQEVPLSSFIRYMQAGKDPELSYTLEVLRKQ</sequence>
<dbReference type="SMART" id="SM00245">
    <property type="entry name" value="TSPc"/>
    <property type="match status" value="1"/>
</dbReference>
<evidence type="ECO:0000313" key="3">
    <source>
        <dbReference type="EMBL" id="MCW3483853.1"/>
    </source>
</evidence>
<dbReference type="EMBL" id="JAPDNS010000001">
    <property type="protein sequence ID" value="MCW3483853.1"/>
    <property type="molecule type" value="Genomic_DNA"/>
</dbReference>
<dbReference type="Gene3D" id="3.90.226.10">
    <property type="entry name" value="2-enoyl-CoA Hydratase, Chain A, domain 1"/>
    <property type="match status" value="1"/>
</dbReference>
<dbReference type="InterPro" id="IPR005151">
    <property type="entry name" value="Tail-specific_protease"/>
</dbReference>
<dbReference type="Pfam" id="PF03572">
    <property type="entry name" value="Peptidase_S41"/>
    <property type="match status" value="1"/>
</dbReference>
<gene>
    <name evidence="3" type="ORF">OL497_08115</name>
</gene>
<feature type="domain" description="Tail specific protease" evidence="2">
    <location>
        <begin position="209"/>
        <end position="472"/>
    </location>
</feature>
<proteinExistence type="predicted"/>
<feature type="signal peptide" evidence="1">
    <location>
        <begin position="1"/>
        <end position="28"/>
    </location>
</feature>
<name>A0ABT3IIS1_9BACT</name>
<organism evidence="3 4">
    <name type="scientific">Chitinophaga nivalis</name>
    <dbReference type="NCBI Taxonomy" id="2991709"/>
    <lineage>
        <taxon>Bacteria</taxon>
        <taxon>Pseudomonadati</taxon>
        <taxon>Bacteroidota</taxon>
        <taxon>Chitinophagia</taxon>
        <taxon>Chitinophagales</taxon>
        <taxon>Chitinophagaceae</taxon>
        <taxon>Chitinophaga</taxon>
    </lineage>
</organism>
<dbReference type="SUPFAM" id="SSF52096">
    <property type="entry name" value="ClpP/crotonase"/>
    <property type="match status" value="1"/>
</dbReference>
<reference evidence="3 4" key="1">
    <citation type="submission" date="2022-10" db="EMBL/GenBank/DDBJ databases">
        <title>Chitinophaga nivalis PC15 sp. nov., isolated from Pyeongchang county, South Korea.</title>
        <authorList>
            <person name="Trinh H.N."/>
        </authorList>
    </citation>
    <scope>NUCLEOTIDE SEQUENCE [LARGE SCALE GENOMIC DNA]</scope>
    <source>
        <strain evidence="3 4">PC14</strain>
    </source>
</reference>
<accession>A0ABT3IIS1</accession>
<dbReference type="InterPro" id="IPR029045">
    <property type="entry name" value="ClpP/crotonase-like_dom_sf"/>
</dbReference>
<evidence type="ECO:0000259" key="2">
    <source>
        <dbReference type="SMART" id="SM00245"/>
    </source>
</evidence>
<dbReference type="Proteomes" id="UP001207742">
    <property type="component" value="Unassembled WGS sequence"/>
</dbReference>
<comment type="caution">
    <text evidence="3">The sequence shown here is derived from an EMBL/GenBank/DDBJ whole genome shotgun (WGS) entry which is preliminary data.</text>
</comment>
<dbReference type="PANTHER" id="PTHR32060">
    <property type="entry name" value="TAIL-SPECIFIC PROTEASE"/>
    <property type="match status" value="1"/>
</dbReference>
<dbReference type="PANTHER" id="PTHR32060:SF30">
    <property type="entry name" value="CARBOXY-TERMINAL PROCESSING PROTEASE CTPA"/>
    <property type="match status" value="1"/>
</dbReference>
<evidence type="ECO:0000256" key="1">
    <source>
        <dbReference type="SAM" id="SignalP"/>
    </source>
</evidence>